<accession>A0A8J3N0J3</accession>
<evidence type="ECO:0000313" key="3">
    <source>
        <dbReference type="Proteomes" id="UP000597444"/>
    </source>
</evidence>
<name>A0A8J3N0J3_9CHLR</name>
<dbReference type="RefSeq" id="WP_220202442.1">
    <property type="nucleotide sequence ID" value="NZ_BNJK01000001.1"/>
</dbReference>
<evidence type="ECO:0000313" key="2">
    <source>
        <dbReference type="EMBL" id="GHO91553.1"/>
    </source>
</evidence>
<gene>
    <name evidence="2" type="ORF">KSF_016010</name>
</gene>
<evidence type="ECO:0000256" key="1">
    <source>
        <dbReference type="SAM" id="MobiDB-lite"/>
    </source>
</evidence>
<dbReference type="AlphaFoldDB" id="A0A8J3N0J3"/>
<sequence length="796" mass="89695">MTDYLDLFKQLMFAETEDGVEDILRECGYLTDNLDVWLPFGGTENNFATIGNQQSDATGALVEKMINSIDAMLMAACYQRGIDPKGPEAPQSMAEATARFFRVRDGHLGRLSREELRALAEEIQIVAVGGKKNPCYLIVDKGEGQTPAMFPQTFLSLMRTNKIDIPFVQGKFNAGGTGVLQFCGQKNYQLIVSRRHPGCPTHQDDQTRDLWGFTLVRRLLPSGGRRSSMYVYLAPGGRVPSFRADTISVLPGKSAGINKPDASYVADLPYGTCIKLYNYRWRGSGMATLDGRYDLEQFLLSCCLPFRITETREYRANYYSATVTGGWNRATAETDEGESRHLEDGFPAYGELNLGEIGVLPYQMAVFTKPIKKERFPHGICFVINGQVHGSFSPEFVKSRLKFDYLTDKYGALLVLVDCTAMNEKVREDFFMASRDRFRRNEVYREIEHTLIDELQNHPGLQTLNQQRRKAEVEQQQSEEGPAEVFQQLLKADPTLAAVFSPGDRLSTTTGPNPSPTPFVGRKFPNFFRLKSPKEGGTKGCPLNRTCRVEFETDVVNDYFKRADSPGNIVIDPPNLIEGGSHLWNGRFEAHFRVPWDAEVGTLIPVTVSVSDVMHPNPFVCHFQLRADPEVMEDQPSGSSSRSAQRPSPNGRTSRVVLSTPKFREVRKSEWEKYSPPFTPYESIRIKNDGQGGYDYLVNIDSAFLVRELKQPKENEGQPVKLWFIWGLILAAMGMLNHDQRLVRERAKLGKQDDDLTPSEEGDRDLLEQVNLACNGLAETLIPVTRLYRNLRENSE</sequence>
<dbReference type="EMBL" id="BNJK01000001">
    <property type="protein sequence ID" value="GHO91553.1"/>
    <property type="molecule type" value="Genomic_DNA"/>
</dbReference>
<protein>
    <submittedName>
        <fullName evidence="2">Uncharacterized protein</fullName>
    </submittedName>
</protein>
<reference evidence="2" key="1">
    <citation type="submission" date="2020-10" db="EMBL/GenBank/DDBJ databases">
        <title>Taxonomic study of unclassified bacteria belonging to the class Ktedonobacteria.</title>
        <authorList>
            <person name="Yabe S."/>
            <person name="Wang C.M."/>
            <person name="Zheng Y."/>
            <person name="Sakai Y."/>
            <person name="Cavaletti L."/>
            <person name="Monciardini P."/>
            <person name="Donadio S."/>
        </authorList>
    </citation>
    <scope>NUCLEOTIDE SEQUENCE</scope>
    <source>
        <strain evidence="2">ID150040</strain>
    </source>
</reference>
<organism evidence="2 3">
    <name type="scientific">Reticulibacter mediterranei</name>
    <dbReference type="NCBI Taxonomy" id="2778369"/>
    <lineage>
        <taxon>Bacteria</taxon>
        <taxon>Bacillati</taxon>
        <taxon>Chloroflexota</taxon>
        <taxon>Ktedonobacteria</taxon>
        <taxon>Ktedonobacterales</taxon>
        <taxon>Reticulibacteraceae</taxon>
        <taxon>Reticulibacter</taxon>
    </lineage>
</organism>
<proteinExistence type="predicted"/>
<feature type="compositionally biased region" description="Low complexity" evidence="1">
    <location>
        <begin position="635"/>
        <end position="649"/>
    </location>
</feature>
<dbReference type="Proteomes" id="UP000597444">
    <property type="component" value="Unassembled WGS sequence"/>
</dbReference>
<keyword evidence="3" id="KW-1185">Reference proteome</keyword>
<comment type="caution">
    <text evidence="2">The sequence shown here is derived from an EMBL/GenBank/DDBJ whole genome shotgun (WGS) entry which is preliminary data.</text>
</comment>
<feature type="region of interest" description="Disordered" evidence="1">
    <location>
        <begin position="631"/>
        <end position="655"/>
    </location>
</feature>